<organism evidence="1 2">
    <name type="scientific">Cephalotrichum gorgonifer</name>
    <dbReference type="NCBI Taxonomy" id="2041049"/>
    <lineage>
        <taxon>Eukaryota</taxon>
        <taxon>Fungi</taxon>
        <taxon>Dikarya</taxon>
        <taxon>Ascomycota</taxon>
        <taxon>Pezizomycotina</taxon>
        <taxon>Sordariomycetes</taxon>
        <taxon>Hypocreomycetidae</taxon>
        <taxon>Microascales</taxon>
        <taxon>Microascaceae</taxon>
        <taxon>Cephalotrichum</taxon>
    </lineage>
</organism>
<sequence>MTLGQACPADYCRAQCAFKDSMSAVNLEFGAAGGDGSGTAR</sequence>
<evidence type="ECO:0000313" key="2">
    <source>
        <dbReference type="Proteomes" id="UP001187682"/>
    </source>
</evidence>
<name>A0AAE8N0C4_9PEZI</name>
<dbReference type="EMBL" id="ONZQ02000006">
    <property type="protein sequence ID" value="SPO02472.1"/>
    <property type="molecule type" value="Genomic_DNA"/>
</dbReference>
<reference evidence="1" key="1">
    <citation type="submission" date="2018-03" db="EMBL/GenBank/DDBJ databases">
        <authorList>
            <person name="Guldener U."/>
        </authorList>
    </citation>
    <scope>NUCLEOTIDE SEQUENCE</scope>
</reference>
<proteinExistence type="predicted"/>
<evidence type="ECO:0000313" key="1">
    <source>
        <dbReference type="EMBL" id="SPO02472.1"/>
    </source>
</evidence>
<dbReference type="AlphaFoldDB" id="A0AAE8N0C4"/>
<gene>
    <name evidence="1" type="ORF">DNG_05145</name>
</gene>
<comment type="caution">
    <text evidence="1">The sequence shown here is derived from an EMBL/GenBank/DDBJ whole genome shotgun (WGS) entry which is preliminary data.</text>
</comment>
<keyword evidence="2" id="KW-1185">Reference proteome</keyword>
<protein>
    <submittedName>
        <fullName evidence="1">Uncharacterized protein</fullName>
    </submittedName>
</protein>
<dbReference type="Proteomes" id="UP001187682">
    <property type="component" value="Unassembled WGS sequence"/>
</dbReference>
<accession>A0AAE8N0C4</accession>